<evidence type="ECO:0000256" key="2">
    <source>
        <dbReference type="ARBA" id="ARBA00007141"/>
    </source>
</evidence>
<dbReference type="GO" id="GO:0005789">
    <property type="term" value="C:endoplasmic reticulum membrane"/>
    <property type="evidence" value="ECO:0007669"/>
    <property type="project" value="UniProtKB-SubCell"/>
</dbReference>
<dbReference type="AlphaFoldDB" id="A0A2N9EH90"/>
<keyword evidence="6" id="KW-0472">Membrane</keyword>
<comment type="similarity">
    <text evidence="2">Belongs to the ERG2 family.</text>
</comment>
<evidence type="ECO:0000313" key="8">
    <source>
        <dbReference type="EMBL" id="SPC74115.1"/>
    </source>
</evidence>
<dbReference type="PANTHER" id="PTHR10868">
    <property type="entry name" value="SIGMA 1-TYPE OPIOID RECEPTOR-RELATED"/>
    <property type="match status" value="1"/>
</dbReference>
<evidence type="ECO:0000256" key="1">
    <source>
        <dbReference type="ARBA" id="ARBA00004586"/>
    </source>
</evidence>
<evidence type="ECO:0000256" key="7">
    <source>
        <dbReference type="SAM" id="MobiDB-lite"/>
    </source>
</evidence>
<keyword evidence="3" id="KW-0812">Transmembrane</keyword>
<evidence type="ECO:0000256" key="5">
    <source>
        <dbReference type="ARBA" id="ARBA00022989"/>
    </source>
</evidence>
<keyword evidence="4" id="KW-0256">Endoplasmic reticulum</keyword>
<accession>A0A2N9EH90</accession>
<protein>
    <submittedName>
        <fullName evidence="8">Uncharacterized protein</fullName>
    </submittedName>
</protein>
<evidence type="ECO:0000256" key="3">
    <source>
        <dbReference type="ARBA" id="ARBA00022692"/>
    </source>
</evidence>
<dbReference type="EMBL" id="OIVN01000091">
    <property type="protein sequence ID" value="SPC74115.1"/>
    <property type="molecule type" value="Genomic_DNA"/>
</dbReference>
<comment type="subcellular location">
    <subcellularLocation>
        <location evidence="1">Endoplasmic reticulum membrane</location>
    </subcellularLocation>
</comment>
<gene>
    <name evidence="8" type="ORF">FSB_LOCUS1997</name>
</gene>
<dbReference type="PANTHER" id="PTHR10868:SF1">
    <property type="entry name" value="SIGMA NON-OPIOID INTRACELLULAR RECEPTOR 1"/>
    <property type="match status" value="1"/>
</dbReference>
<keyword evidence="5" id="KW-1133">Transmembrane helix</keyword>
<reference evidence="8" key="1">
    <citation type="submission" date="2018-02" db="EMBL/GenBank/DDBJ databases">
        <authorList>
            <person name="Cohen D.B."/>
            <person name="Kent A.D."/>
        </authorList>
    </citation>
    <scope>NUCLEOTIDE SEQUENCE</scope>
</reference>
<evidence type="ECO:0000256" key="6">
    <source>
        <dbReference type="ARBA" id="ARBA00023136"/>
    </source>
</evidence>
<organism evidence="8">
    <name type="scientific">Fagus sylvatica</name>
    <name type="common">Beechnut</name>
    <dbReference type="NCBI Taxonomy" id="28930"/>
    <lineage>
        <taxon>Eukaryota</taxon>
        <taxon>Viridiplantae</taxon>
        <taxon>Streptophyta</taxon>
        <taxon>Embryophyta</taxon>
        <taxon>Tracheophyta</taxon>
        <taxon>Spermatophyta</taxon>
        <taxon>Magnoliopsida</taxon>
        <taxon>eudicotyledons</taxon>
        <taxon>Gunneridae</taxon>
        <taxon>Pentapetalae</taxon>
        <taxon>rosids</taxon>
        <taxon>fabids</taxon>
        <taxon>Fagales</taxon>
        <taxon>Fagaceae</taxon>
        <taxon>Fagus</taxon>
    </lineage>
</organism>
<name>A0A2N9EH90_FAGSY</name>
<evidence type="ECO:0000256" key="4">
    <source>
        <dbReference type="ARBA" id="ARBA00022824"/>
    </source>
</evidence>
<feature type="compositionally biased region" description="Low complexity" evidence="7">
    <location>
        <begin position="7"/>
        <end position="24"/>
    </location>
</feature>
<feature type="region of interest" description="Disordered" evidence="7">
    <location>
        <begin position="1"/>
        <end position="30"/>
    </location>
</feature>
<proteinExistence type="inferred from homology"/>
<sequence>MKTVHLSSTTAKSSTITTTTTGSTAMEDERSELRDSCYYPGCRKDANCNCEICLASINATLDLMPISVHKSTLTKLSSSRAQDVERTPISFNSSFLSTPRSNSRPVSASPALKSTARLNLMEKMEKKREREWNLKGYFLKLVMGLSLIFMAKFGFSCGVLKPVLSPEIVKHVGEKSWVVQDLKGKLRFLQRELQGLVDVEVSNCSYINSNWEIDQIVQDCNGGGEHMGMAFADCRIADNWFFFPIIHYLIRQSHRVAMWSDGKVGYLIRKANTSWVHQKWGASVVQLNPNTWVLEYRRSSILDNSRLFSAAIEFLKYRISKMAGKVKQEFWLFSAFENNQFSEFTAKYDMKIPT</sequence>
<dbReference type="InterPro" id="IPR006716">
    <property type="entry name" value="ERG2_sigma1_rcpt-like"/>
</dbReference>